<dbReference type="AlphaFoldDB" id="A0A368Y897"/>
<evidence type="ECO:0000313" key="3">
    <source>
        <dbReference type="Proteomes" id="UP000252884"/>
    </source>
</evidence>
<proteinExistence type="predicted"/>
<reference evidence="2 3" key="1">
    <citation type="submission" date="2018-07" db="EMBL/GenBank/DDBJ databases">
        <title>Genomic Encyclopedia of Type Strains, Phase IV (KMG-IV): sequencing the most valuable type-strain genomes for metagenomic binning, comparative biology and taxonomic classification.</title>
        <authorList>
            <person name="Goeker M."/>
        </authorList>
    </citation>
    <scope>NUCLEOTIDE SEQUENCE [LARGE SCALE GENOMIC DNA]</scope>
    <source>
        <strain evidence="2 3">DSM 21634</strain>
    </source>
</reference>
<comment type="caution">
    <text evidence="2">The sequence shown here is derived from an EMBL/GenBank/DDBJ whole genome shotgun (WGS) entry which is preliminary data.</text>
</comment>
<gene>
    <name evidence="2" type="ORF">DES41_101542</name>
</gene>
<feature type="signal peptide" evidence="1">
    <location>
        <begin position="1"/>
        <end position="27"/>
    </location>
</feature>
<dbReference type="Pfam" id="PF19649">
    <property type="entry name" value="DUF6152"/>
    <property type="match status" value="1"/>
</dbReference>
<keyword evidence="3" id="KW-1185">Reference proteome</keyword>
<dbReference type="RefSeq" id="WP_245965547.1">
    <property type="nucleotide sequence ID" value="NZ_QPJK01000001.1"/>
</dbReference>
<keyword evidence="1" id="KW-0732">Signal</keyword>
<evidence type="ECO:0000256" key="1">
    <source>
        <dbReference type="SAM" id="SignalP"/>
    </source>
</evidence>
<protein>
    <recommendedName>
        <fullName evidence="4">Secreted protein</fullName>
    </recommendedName>
</protein>
<evidence type="ECO:0000313" key="2">
    <source>
        <dbReference type="EMBL" id="RCW75939.1"/>
    </source>
</evidence>
<name>A0A368Y897_9BURK</name>
<accession>A0A368Y897</accession>
<feature type="chain" id="PRO_5016842969" description="Secreted protein" evidence="1">
    <location>
        <begin position="28"/>
        <end position="162"/>
    </location>
</feature>
<dbReference type="InterPro" id="IPR046150">
    <property type="entry name" value="DUF6152"/>
</dbReference>
<evidence type="ECO:0008006" key="4">
    <source>
        <dbReference type="Google" id="ProtNLM"/>
    </source>
</evidence>
<dbReference type="EMBL" id="QPJK01000001">
    <property type="protein sequence ID" value="RCW75939.1"/>
    <property type="molecule type" value="Genomic_DNA"/>
</dbReference>
<organism evidence="2 3">
    <name type="scientific">Pseudorhodoferax soli</name>
    <dbReference type="NCBI Taxonomy" id="545864"/>
    <lineage>
        <taxon>Bacteria</taxon>
        <taxon>Pseudomonadati</taxon>
        <taxon>Pseudomonadota</taxon>
        <taxon>Betaproteobacteria</taxon>
        <taxon>Burkholderiales</taxon>
        <taxon>Comamonadaceae</taxon>
    </lineage>
</organism>
<sequence length="162" mass="18066">MNPHLTRRRLLALASLATPLAMQRAHAHHGWSSFDQDRPIYLEGQVVESRWRNPHAELVIEPPAALALPAGLQQRPLPAQSAGIDGAALLAKTVLPTRRERRWELELAPLTRMRAWQAEEIRAGDRVAAVGFTFKGEQGDAVMRVEYLFVGDKTYGLRSSPT</sequence>
<dbReference type="Proteomes" id="UP000252884">
    <property type="component" value="Unassembled WGS sequence"/>
</dbReference>